<feature type="domain" description="Nephrocystin 3-like N-terminal" evidence="2">
    <location>
        <begin position="147"/>
        <end position="208"/>
    </location>
</feature>
<keyword evidence="4" id="KW-1185">Reference proteome</keyword>
<dbReference type="STRING" id="1423351.A0A074RKD0"/>
<dbReference type="AlphaFoldDB" id="A0A074RKD0"/>
<protein>
    <submittedName>
        <fullName evidence="3">Putative vegetative incompatibility protein HET-E-1</fullName>
    </submittedName>
</protein>
<dbReference type="Pfam" id="PF24883">
    <property type="entry name" value="NPHP3_N"/>
    <property type="match status" value="1"/>
</dbReference>
<organism evidence="3 4">
    <name type="scientific">Rhizoctonia solani 123E</name>
    <dbReference type="NCBI Taxonomy" id="1423351"/>
    <lineage>
        <taxon>Eukaryota</taxon>
        <taxon>Fungi</taxon>
        <taxon>Dikarya</taxon>
        <taxon>Basidiomycota</taxon>
        <taxon>Agaricomycotina</taxon>
        <taxon>Agaricomycetes</taxon>
        <taxon>Cantharellales</taxon>
        <taxon>Ceratobasidiaceae</taxon>
        <taxon>Rhizoctonia</taxon>
    </lineage>
</organism>
<evidence type="ECO:0000313" key="4">
    <source>
        <dbReference type="Proteomes" id="UP000027456"/>
    </source>
</evidence>
<dbReference type="OrthoDB" id="3266532at2759"/>
<dbReference type="Proteomes" id="UP000027456">
    <property type="component" value="Unassembled WGS sequence"/>
</dbReference>
<dbReference type="PANTHER" id="PTHR10039">
    <property type="entry name" value="AMELOGENIN"/>
    <property type="match status" value="1"/>
</dbReference>
<reference evidence="3 4" key="1">
    <citation type="submission" date="2013-12" db="EMBL/GenBank/DDBJ databases">
        <authorList>
            <person name="Cubeta M."/>
            <person name="Pakala S."/>
            <person name="Fedorova N."/>
            <person name="Thomas E."/>
            <person name="Dean R."/>
            <person name="Jabaji S."/>
            <person name="Neate S."/>
            <person name="Toda T."/>
            <person name="Tavantzis S."/>
            <person name="Vilgalys R."/>
            <person name="Bharathan N."/>
            <person name="Pakala S."/>
            <person name="Losada L.S."/>
            <person name="Zafar N."/>
            <person name="Nierman W."/>
        </authorList>
    </citation>
    <scope>NUCLEOTIDE SEQUENCE [LARGE SCALE GENOMIC DNA]</scope>
    <source>
        <strain evidence="3 4">123E</strain>
    </source>
</reference>
<dbReference type="PANTHER" id="PTHR10039:SF14">
    <property type="entry name" value="NACHT DOMAIN-CONTAINING PROTEIN"/>
    <property type="match status" value="1"/>
</dbReference>
<dbReference type="InterPro" id="IPR056884">
    <property type="entry name" value="NPHP3-like_N"/>
</dbReference>
<evidence type="ECO:0000259" key="2">
    <source>
        <dbReference type="Pfam" id="PF24883"/>
    </source>
</evidence>
<dbReference type="HOGENOM" id="CLU_516365_0_0_1"/>
<accession>A0A074RKD0</accession>
<proteinExistence type="predicted"/>
<comment type="caution">
    <text evidence="3">The sequence shown here is derived from an EMBL/GenBank/DDBJ whole genome shotgun (WGS) entry which is preliminary data.</text>
</comment>
<gene>
    <name evidence="3" type="ORF">V565_308020</name>
</gene>
<evidence type="ECO:0000313" key="3">
    <source>
        <dbReference type="EMBL" id="KEP45173.1"/>
    </source>
</evidence>
<evidence type="ECO:0000256" key="1">
    <source>
        <dbReference type="ARBA" id="ARBA00022737"/>
    </source>
</evidence>
<name>A0A074RKD0_9AGAM</name>
<keyword evidence="1" id="KW-0677">Repeat</keyword>
<feature type="non-terminal residue" evidence="3">
    <location>
        <position position="528"/>
    </location>
</feature>
<sequence length="528" mass="59506">MSSQYPPSDHKRQGIRKAMQTSLQWIKDAVRHPSSAPLPLTNPELLTAPNTASQNLLFSQPITLLLTPAPPPAELEVDCGVIIPAPGPTTQASVLDTKVGNPIEHKKSDNAGLSRLAGALRAIKSSVKLFPPLKSVVGALTGSLDIVQQFEKLINEPMLNAKNAMPDSVVIVINALDECNDNYSVWLLLDLLLRFAEHLPLKFFVSSRPEPLIQERMMSQGGASRSVVYLHDIEESIVEEDTKKYLTESLHSMIPLPPPEEIKLLAKRSRNLFIYAATLVQYIYPKDVHVDSNSWLRSMLATISDRKAMAENKYEVLDQLYTTVLKAVFNKRLNNNEKRRMQDVLWTVVCAREPMTSATIASLASLDEEQVLVALQALRSVVHVPEGRSLILTLHASFPEYMLDRSRLKRFHCDESNANKTLAFCCFNLMRSRLRFNICELESLYLTDDQVGNLDARVARCISPTLSYACRYWASHLRATPATENMHIMLLNFLSDQLLFWMEVLSLCWCIEIGALMMQHAQTWLLVR</sequence>
<dbReference type="EMBL" id="AZST01002150">
    <property type="protein sequence ID" value="KEP45173.1"/>
    <property type="molecule type" value="Genomic_DNA"/>
</dbReference>